<evidence type="ECO:0000259" key="15">
    <source>
        <dbReference type="PROSITE" id="PS50059"/>
    </source>
</evidence>
<evidence type="ECO:0000256" key="9">
    <source>
        <dbReference type="ARBA" id="ARBA00023306"/>
    </source>
</evidence>
<dbReference type="GO" id="GO:0015031">
    <property type="term" value="P:protein transport"/>
    <property type="evidence" value="ECO:0007669"/>
    <property type="project" value="UniProtKB-UniRule"/>
</dbReference>
<dbReference type="GO" id="GO:0043335">
    <property type="term" value="P:protein unfolding"/>
    <property type="evidence" value="ECO:0007669"/>
    <property type="project" value="TreeGrafter"/>
</dbReference>
<comment type="catalytic activity">
    <reaction evidence="1 12 13">
        <text>[protein]-peptidylproline (omega=180) = [protein]-peptidylproline (omega=0)</text>
        <dbReference type="Rhea" id="RHEA:16237"/>
        <dbReference type="Rhea" id="RHEA-COMP:10747"/>
        <dbReference type="Rhea" id="RHEA-COMP:10748"/>
        <dbReference type="ChEBI" id="CHEBI:83833"/>
        <dbReference type="ChEBI" id="CHEBI:83834"/>
        <dbReference type="EC" id="5.2.1.8"/>
    </reaction>
</comment>
<keyword evidence="8 12" id="KW-0413">Isomerase</keyword>
<keyword evidence="9 12" id="KW-0131">Cell cycle</keyword>
<gene>
    <name evidence="12 16" type="primary">tig</name>
    <name evidence="16" type="ORF">PM738_00315</name>
</gene>
<dbReference type="GO" id="GO:0005737">
    <property type="term" value="C:cytoplasm"/>
    <property type="evidence" value="ECO:0007669"/>
    <property type="project" value="UniProtKB-SubCell"/>
</dbReference>
<evidence type="ECO:0000313" key="16">
    <source>
        <dbReference type="EMBL" id="MDB7082229.1"/>
    </source>
</evidence>
<dbReference type="InterPro" id="IPR037041">
    <property type="entry name" value="Trigger_fac_C_sf"/>
</dbReference>
<keyword evidence="6 12" id="KW-0697">Rotamase</keyword>
<dbReference type="InterPro" id="IPR005215">
    <property type="entry name" value="Trig_fac"/>
</dbReference>
<comment type="subcellular location">
    <subcellularLocation>
        <location evidence="12">Cytoplasm</location>
    </subcellularLocation>
    <text evidence="12">About half TF is bound to the ribosome near the polypeptide exit tunnel while the other half is free in the cytoplasm.</text>
</comment>
<dbReference type="SUPFAM" id="SSF54534">
    <property type="entry name" value="FKBP-like"/>
    <property type="match status" value="1"/>
</dbReference>
<evidence type="ECO:0000256" key="10">
    <source>
        <dbReference type="ARBA" id="ARBA00024849"/>
    </source>
</evidence>
<dbReference type="HAMAP" id="MF_00303">
    <property type="entry name" value="Trigger_factor_Tig"/>
    <property type="match status" value="1"/>
</dbReference>
<dbReference type="InterPro" id="IPR008880">
    <property type="entry name" value="Trigger_fac_C"/>
</dbReference>
<evidence type="ECO:0000256" key="11">
    <source>
        <dbReference type="ARBA" id="ARBA00029986"/>
    </source>
</evidence>
<dbReference type="RefSeq" id="WP_008791479.1">
    <property type="nucleotide sequence ID" value="NZ_AP031443.1"/>
</dbReference>
<feature type="domain" description="PPIase FKBP-type" evidence="15">
    <location>
        <begin position="162"/>
        <end position="244"/>
    </location>
</feature>
<dbReference type="Pfam" id="PF05697">
    <property type="entry name" value="Trigger_N"/>
    <property type="match status" value="1"/>
</dbReference>
<dbReference type="NCBIfam" id="TIGR00115">
    <property type="entry name" value="tig"/>
    <property type="match status" value="1"/>
</dbReference>
<dbReference type="EC" id="5.2.1.8" evidence="3 12"/>
<evidence type="ECO:0000256" key="6">
    <source>
        <dbReference type="ARBA" id="ARBA00023110"/>
    </source>
</evidence>
<evidence type="ECO:0000256" key="1">
    <source>
        <dbReference type="ARBA" id="ARBA00000971"/>
    </source>
</evidence>
<dbReference type="InterPro" id="IPR046357">
    <property type="entry name" value="PPIase_dom_sf"/>
</dbReference>
<dbReference type="InterPro" id="IPR027304">
    <property type="entry name" value="Trigger_fact/SurA_dom_sf"/>
</dbReference>
<comment type="function">
    <text evidence="10 12">Involved in protein export. Acts as a chaperone by maintaining the newly synthesized protein in an open conformation. Functions as a peptidyl-prolyl cis-trans isomerase.</text>
</comment>
<dbReference type="GeneID" id="64195369"/>
<dbReference type="GO" id="GO:0051083">
    <property type="term" value="P:'de novo' cotranslational protein folding"/>
    <property type="evidence" value="ECO:0007669"/>
    <property type="project" value="TreeGrafter"/>
</dbReference>
<keyword evidence="7 12" id="KW-0143">Chaperone</keyword>
<proteinExistence type="inferred from homology"/>
<keyword evidence="12" id="KW-0963">Cytoplasm</keyword>
<dbReference type="Gene3D" id="3.30.70.1050">
    <property type="entry name" value="Trigger factor ribosome-binding domain"/>
    <property type="match status" value="1"/>
</dbReference>
<evidence type="ECO:0000256" key="5">
    <source>
        <dbReference type="ARBA" id="ARBA00022618"/>
    </source>
</evidence>
<evidence type="ECO:0000313" key="17">
    <source>
        <dbReference type="Proteomes" id="UP001211987"/>
    </source>
</evidence>
<dbReference type="SUPFAM" id="SSF109998">
    <property type="entry name" value="Triger factor/SurA peptide-binding domain-like"/>
    <property type="match status" value="1"/>
</dbReference>
<comment type="similarity">
    <text evidence="2 12 14">Belongs to the FKBP-type PPIase family. Tig subfamily.</text>
</comment>
<name>A0AB35ID80_9FIRM</name>
<dbReference type="Proteomes" id="UP001211987">
    <property type="component" value="Unassembled WGS sequence"/>
</dbReference>
<dbReference type="AlphaFoldDB" id="A0AB35ID80"/>
<dbReference type="PROSITE" id="PS50059">
    <property type="entry name" value="FKBP_PPIASE"/>
    <property type="match status" value="1"/>
</dbReference>
<keyword evidence="5 12" id="KW-0132">Cell division</keyword>
<comment type="domain">
    <text evidence="12">Consists of 3 domains; the N-terminus binds the ribosome, the middle domain has PPIase activity, while the C-terminus has intrinsic chaperone activity on its own.</text>
</comment>
<evidence type="ECO:0000256" key="12">
    <source>
        <dbReference type="HAMAP-Rule" id="MF_00303"/>
    </source>
</evidence>
<comment type="caution">
    <text evidence="16">The sequence shown here is derived from an EMBL/GenBank/DDBJ whole genome shotgun (WGS) entry which is preliminary data.</text>
</comment>
<dbReference type="Pfam" id="PF05698">
    <property type="entry name" value="Trigger_C"/>
    <property type="match status" value="1"/>
</dbReference>
<evidence type="ECO:0000256" key="14">
    <source>
        <dbReference type="RuleBase" id="RU003914"/>
    </source>
</evidence>
<accession>A0AB35ID80</accession>
<evidence type="ECO:0000256" key="4">
    <source>
        <dbReference type="ARBA" id="ARBA00016902"/>
    </source>
</evidence>
<dbReference type="Pfam" id="PF00254">
    <property type="entry name" value="FKBP_C"/>
    <property type="match status" value="1"/>
</dbReference>
<reference evidence="16" key="1">
    <citation type="submission" date="2023-01" db="EMBL/GenBank/DDBJ databases">
        <title>Human gut microbiome strain richness.</title>
        <authorList>
            <person name="Chen-Liaw A."/>
        </authorList>
    </citation>
    <scope>NUCLEOTIDE SEQUENCE</scope>
    <source>
        <strain evidence="16">1001217st2_G6_1001217B_191108</strain>
    </source>
</reference>
<dbReference type="EMBL" id="JAQLKE010000001">
    <property type="protein sequence ID" value="MDB7082229.1"/>
    <property type="molecule type" value="Genomic_DNA"/>
</dbReference>
<dbReference type="Gene3D" id="1.10.3120.10">
    <property type="entry name" value="Trigger factor, C-terminal domain"/>
    <property type="match status" value="1"/>
</dbReference>
<dbReference type="InterPro" id="IPR036611">
    <property type="entry name" value="Trigger_fac_ribosome-bd_sf"/>
</dbReference>
<evidence type="ECO:0000256" key="7">
    <source>
        <dbReference type="ARBA" id="ARBA00023186"/>
    </source>
</evidence>
<dbReference type="InterPro" id="IPR001179">
    <property type="entry name" value="PPIase_FKBP_dom"/>
</dbReference>
<organism evidence="16 17">
    <name type="scientific">Thomasclavelia ramosa</name>
    <dbReference type="NCBI Taxonomy" id="1547"/>
    <lineage>
        <taxon>Bacteria</taxon>
        <taxon>Bacillati</taxon>
        <taxon>Bacillota</taxon>
        <taxon>Erysipelotrichia</taxon>
        <taxon>Erysipelotrichales</taxon>
        <taxon>Coprobacillaceae</taxon>
        <taxon>Thomasclavelia</taxon>
    </lineage>
</organism>
<evidence type="ECO:0000256" key="2">
    <source>
        <dbReference type="ARBA" id="ARBA00005464"/>
    </source>
</evidence>
<dbReference type="GO" id="GO:0044183">
    <property type="term" value="F:protein folding chaperone"/>
    <property type="evidence" value="ECO:0007669"/>
    <property type="project" value="TreeGrafter"/>
</dbReference>
<sequence length="426" mass="47665">MKINNKKLENAIVELTVAFDSEEWKATQEKALDKLAKNVKIDGFRPGKAPAAMVRARVSKASVLEEATDMILQTKFVEILTEANVEPVAQPALSVQKVDADELEVQILVPVKPQVELGEYKGLEVKKGRVTVTKKEIEEQLANYQTQFAELTVKEGGKVAKGDTAVIDFEGFVDGVAFEGGKGENYPLEIGSGSFIPGFEDQVIGMTVDKEQDIVVTFPEDYGAADLAGKEATFKVTVHEIKEKHLPEIDDELAKDVNIDGVETLDQLKDHIKANIKTRKESENENKFMDDLYKAIVASSKVEDSDALLEQEQGLMLQEIEQNLQRQGLNFEVYQQFTGKSKDDIKEDIKPQAEERVKLNAILAAIIEEEKLAVSDEELETELKTIAEYYQKELDEVKKIFEGNMSRIENDLLTRKAVDLVKDNLK</sequence>
<dbReference type="PANTHER" id="PTHR30560:SF3">
    <property type="entry name" value="TRIGGER FACTOR-LIKE PROTEIN TIG, CHLOROPLASTIC"/>
    <property type="match status" value="1"/>
</dbReference>
<dbReference type="GO" id="GO:0003755">
    <property type="term" value="F:peptidyl-prolyl cis-trans isomerase activity"/>
    <property type="evidence" value="ECO:0007669"/>
    <property type="project" value="UniProtKB-UniRule"/>
</dbReference>
<dbReference type="SUPFAM" id="SSF102735">
    <property type="entry name" value="Trigger factor ribosome-binding domain"/>
    <property type="match status" value="1"/>
</dbReference>
<dbReference type="FunFam" id="3.10.50.40:FF:000001">
    <property type="entry name" value="Trigger factor"/>
    <property type="match status" value="1"/>
</dbReference>
<dbReference type="InterPro" id="IPR008881">
    <property type="entry name" value="Trigger_fac_ribosome-bd_bac"/>
</dbReference>
<evidence type="ECO:0000256" key="8">
    <source>
        <dbReference type="ARBA" id="ARBA00023235"/>
    </source>
</evidence>
<dbReference type="GO" id="GO:0051301">
    <property type="term" value="P:cell division"/>
    <property type="evidence" value="ECO:0007669"/>
    <property type="project" value="UniProtKB-KW"/>
</dbReference>
<dbReference type="PANTHER" id="PTHR30560">
    <property type="entry name" value="TRIGGER FACTOR CHAPERONE AND PEPTIDYL-PROLYL CIS/TRANS ISOMERASE"/>
    <property type="match status" value="1"/>
</dbReference>
<evidence type="ECO:0000256" key="13">
    <source>
        <dbReference type="PROSITE-ProRule" id="PRU00277"/>
    </source>
</evidence>
<dbReference type="Gene3D" id="3.10.50.40">
    <property type="match status" value="1"/>
</dbReference>
<dbReference type="PIRSF" id="PIRSF003095">
    <property type="entry name" value="Trigger_factor"/>
    <property type="match status" value="1"/>
</dbReference>
<protein>
    <recommendedName>
        <fullName evidence="4 12">Trigger factor</fullName>
        <shortName evidence="12">TF</shortName>
        <ecNumber evidence="3 12">5.2.1.8</ecNumber>
    </recommendedName>
    <alternativeName>
        <fullName evidence="11 12">PPIase</fullName>
    </alternativeName>
</protein>
<evidence type="ECO:0000256" key="3">
    <source>
        <dbReference type="ARBA" id="ARBA00013194"/>
    </source>
</evidence>
<dbReference type="GO" id="GO:0043022">
    <property type="term" value="F:ribosome binding"/>
    <property type="evidence" value="ECO:0007669"/>
    <property type="project" value="TreeGrafter"/>
</dbReference>